<organism evidence="2 3">
    <name type="scientific">Geoalkalibacter halelectricus</name>
    <dbReference type="NCBI Taxonomy" id="2847045"/>
    <lineage>
        <taxon>Bacteria</taxon>
        <taxon>Pseudomonadati</taxon>
        <taxon>Thermodesulfobacteriota</taxon>
        <taxon>Desulfuromonadia</taxon>
        <taxon>Desulfuromonadales</taxon>
        <taxon>Geoalkalibacteraceae</taxon>
        <taxon>Geoalkalibacter</taxon>
    </lineage>
</organism>
<feature type="domain" description="Transglycosylase SLT" evidence="1">
    <location>
        <begin position="27"/>
        <end position="121"/>
    </location>
</feature>
<dbReference type="Proteomes" id="UP001060414">
    <property type="component" value="Chromosome"/>
</dbReference>
<gene>
    <name evidence="2" type="ORF">L9S41_13410</name>
</gene>
<evidence type="ECO:0000313" key="3">
    <source>
        <dbReference type="Proteomes" id="UP001060414"/>
    </source>
</evidence>
<dbReference type="InterPro" id="IPR023346">
    <property type="entry name" value="Lysozyme-like_dom_sf"/>
</dbReference>
<keyword evidence="3" id="KW-1185">Reference proteome</keyword>
<dbReference type="CDD" id="cd13400">
    <property type="entry name" value="LT_IagB-like"/>
    <property type="match status" value="1"/>
</dbReference>
<evidence type="ECO:0000259" key="1">
    <source>
        <dbReference type="Pfam" id="PF01464"/>
    </source>
</evidence>
<accession>A0ABY5ZIX5</accession>
<dbReference type="RefSeq" id="WP_260747029.1">
    <property type="nucleotide sequence ID" value="NZ_CP092109.1"/>
</dbReference>
<proteinExistence type="predicted"/>
<dbReference type="Gene3D" id="1.10.530.10">
    <property type="match status" value="1"/>
</dbReference>
<reference evidence="2" key="1">
    <citation type="journal article" date="2022" name="Environ. Microbiol.">
        <title>Geoalkalibacter halelectricus SAP #1 sp. nov. possessing extracellular electron transfer and mineral#reducing capabilities from a haloalkaline environment.</title>
        <authorList>
            <person name="Yadav S."/>
            <person name="Singh R."/>
            <person name="Sundharam S.S."/>
            <person name="Chaudhary S."/>
            <person name="Krishnamurthi S."/>
            <person name="Patil S.A."/>
        </authorList>
    </citation>
    <scope>NUCLEOTIDE SEQUENCE</scope>
    <source>
        <strain evidence="2">SAP-1</strain>
    </source>
</reference>
<dbReference type="EMBL" id="CP092109">
    <property type="protein sequence ID" value="UWZ78671.1"/>
    <property type="molecule type" value="Genomic_DNA"/>
</dbReference>
<protein>
    <submittedName>
        <fullName evidence="2">Lytic transglycosylase domain-containing protein</fullName>
    </submittedName>
</protein>
<dbReference type="Pfam" id="PF01464">
    <property type="entry name" value="SLT"/>
    <property type="match status" value="1"/>
</dbReference>
<name>A0ABY5ZIX5_9BACT</name>
<dbReference type="SUPFAM" id="SSF53955">
    <property type="entry name" value="Lysozyme-like"/>
    <property type="match status" value="1"/>
</dbReference>
<sequence>MRDKNIVVGFFWGMALWLFGSAAHAFCFEEAAEEYGVPAGLLWAIAKVESNFDPLAVQVNRNGSTDHGVMQINSTWIGHWPDVSREALDDPCTNVRIGARVLADCLGRLGYTWEGIGCYNALSLDKRAVYARRVIAVIESMVDEVGRQP</sequence>
<dbReference type="InterPro" id="IPR008258">
    <property type="entry name" value="Transglycosylase_SLT_dom_1"/>
</dbReference>
<evidence type="ECO:0000313" key="2">
    <source>
        <dbReference type="EMBL" id="UWZ78671.1"/>
    </source>
</evidence>